<dbReference type="Proteomes" id="UP000800096">
    <property type="component" value="Unassembled WGS sequence"/>
</dbReference>
<dbReference type="OrthoDB" id="19329at2759"/>
<dbReference type="GO" id="GO:0008270">
    <property type="term" value="F:zinc ion binding"/>
    <property type="evidence" value="ECO:0007669"/>
    <property type="project" value="UniProtKB-KW"/>
</dbReference>
<dbReference type="EMBL" id="ML979139">
    <property type="protein sequence ID" value="KAF1913412.1"/>
    <property type="molecule type" value="Genomic_DNA"/>
</dbReference>
<evidence type="ECO:0000313" key="3">
    <source>
        <dbReference type="EMBL" id="KAF1913412.1"/>
    </source>
</evidence>
<evidence type="ECO:0000256" key="1">
    <source>
        <dbReference type="SAM" id="MobiDB-lite"/>
    </source>
</evidence>
<keyword evidence="3" id="KW-0479">Metal-binding</keyword>
<evidence type="ECO:0000313" key="4">
    <source>
        <dbReference type="Proteomes" id="UP000800096"/>
    </source>
</evidence>
<accession>A0A6A5QDJ9</accession>
<feature type="compositionally biased region" description="Basic residues" evidence="1">
    <location>
        <begin position="194"/>
        <end position="219"/>
    </location>
</feature>
<organism evidence="3 4">
    <name type="scientific">Ampelomyces quisqualis</name>
    <name type="common">Powdery mildew agent</name>
    <dbReference type="NCBI Taxonomy" id="50730"/>
    <lineage>
        <taxon>Eukaryota</taxon>
        <taxon>Fungi</taxon>
        <taxon>Dikarya</taxon>
        <taxon>Ascomycota</taxon>
        <taxon>Pezizomycotina</taxon>
        <taxon>Dothideomycetes</taxon>
        <taxon>Pleosporomycetidae</taxon>
        <taxon>Pleosporales</taxon>
        <taxon>Pleosporineae</taxon>
        <taxon>Phaeosphaeriaceae</taxon>
        <taxon>Ampelomyces</taxon>
    </lineage>
</organism>
<sequence>MADKQRVYPCNTCAMRFPTSESQRTHMRQEWHVSNLRRKIAGLPAEPEAREATLRIEPKRVHGRNHSDEAAPRESPLPSASDDGEQNLPPPTNCLFCQSTSCTIESNLTHMSTTHGLYMPSPERLSDLESFLTFLGRLVFEWHECLYCAAEKGSTHGVQTHMRDKGHCMVRTEDVRGFWEEEEEEEGRSVKKEKEKKKKRMEAATVKKKVPPRSRRRNRALVTTSPPTQVSSGDSHISLRATKLELSLAGISDHDRRLLLATDRKMASKAAFVQTRNRHRMVQAPVLTKYYKTENPVYMAG</sequence>
<name>A0A6A5QDJ9_AMPQU</name>
<gene>
    <name evidence="3" type="ORF">BDU57DRAFT_504572</name>
</gene>
<dbReference type="PROSITE" id="PS00028">
    <property type="entry name" value="ZINC_FINGER_C2H2_1"/>
    <property type="match status" value="1"/>
</dbReference>
<keyword evidence="4" id="KW-1185">Reference proteome</keyword>
<proteinExistence type="predicted"/>
<dbReference type="InterPro" id="IPR036236">
    <property type="entry name" value="Znf_C2H2_sf"/>
</dbReference>
<dbReference type="AlphaFoldDB" id="A0A6A5QDJ9"/>
<dbReference type="PANTHER" id="PTHR13182">
    <property type="entry name" value="ZINC FINGER PROTEIN 622"/>
    <property type="match status" value="1"/>
</dbReference>
<feature type="compositionally biased region" description="Basic and acidic residues" evidence="1">
    <location>
        <begin position="47"/>
        <end position="72"/>
    </location>
</feature>
<feature type="region of interest" description="Disordered" evidence="1">
    <location>
        <begin position="41"/>
        <end position="90"/>
    </location>
</feature>
<dbReference type="GO" id="GO:0030687">
    <property type="term" value="C:preribosome, large subunit precursor"/>
    <property type="evidence" value="ECO:0007669"/>
    <property type="project" value="TreeGrafter"/>
</dbReference>
<dbReference type="Pfam" id="PF12756">
    <property type="entry name" value="zf-C2H2_2"/>
    <property type="match status" value="1"/>
</dbReference>
<protein>
    <submittedName>
        <fullName evidence="3">C2H2 type zinc-finger-domain-containing protein</fullName>
    </submittedName>
</protein>
<feature type="region of interest" description="Disordered" evidence="1">
    <location>
        <begin position="180"/>
        <end position="235"/>
    </location>
</feature>
<dbReference type="InterPro" id="IPR041661">
    <property type="entry name" value="ZN622/Rei1/Reh1_Znf-C2H2"/>
</dbReference>
<dbReference type="SUPFAM" id="SSF57667">
    <property type="entry name" value="beta-beta-alpha zinc fingers"/>
    <property type="match status" value="1"/>
</dbReference>
<reference evidence="3" key="1">
    <citation type="journal article" date="2020" name="Stud. Mycol.">
        <title>101 Dothideomycetes genomes: a test case for predicting lifestyles and emergence of pathogens.</title>
        <authorList>
            <person name="Haridas S."/>
            <person name="Albert R."/>
            <person name="Binder M."/>
            <person name="Bloem J."/>
            <person name="Labutti K."/>
            <person name="Salamov A."/>
            <person name="Andreopoulos B."/>
            <person name="Baker S."/>
            <person name="Barry K."/>
            <person name="Bills G."/>
            <person name="Bluhm B."/>
            <person name="Cannon C."/>
            <person name="Castanera R."/>
            <person name="Culley D."/>
            <person name="Daum C."/>
            <person name="Ezra D."/>
            <person name="Gonzalez J."/>
            <person name="Henrissat B."/>
            <person name="Kuo A."/>
            <person name="Liang C."/>
            <person name="Lipzen A."/>
            <person name="Lutzoni F."/>
            <person name="Magnuson J."/>
            <person name="Mondo S."/>
            <person name="Nolan M."/>
            <person name="Ohm R."/>
            <person name="Pangilinan J."/>
            <person name="Park H.-J."/>
            <person name="Ramirez L."/>
            <person name="Alfaro M."/>
            <person name="Sun H."/>
            <person name="Tritt A."/>
            <person name="Yoshinaga Y."/>
            <person name="Zwiers L.-H."/>
            <person name="Turgeon B."/>
            <person name="Goodwin S."/>
            <person name="Spatafora J."/>
            <person name="Crous P."/>
            <person name="Grigoriev I."/>
        </authorList>
    </citation>
    <scope>NUCLEOTIDE SEQUENCE</scope>
    <source>
        <strain evidence="3">HMLAC05119</strain>
    </source>
</reference>
<dbReference type="InterPro" id="IPR040025">
    <property type="entry name" value="Znf622/Rei1/Reh1"/>
</dbReference>
<evidence type="ECO:0000259" key="2">
    <source>
        <dbReference type="PROSITE" id="PS00028"/>
    </source>
</evidence>
<dbReference type="InterPro" id="IPR013087">
    <property type="entry name" value="Znf_C2H2_type"/>
</dbReference>
<feature type="compositionally biased region" description="Polar residues" evidence="1">
    <location>
        <begin position="221"/>
        <end position="235"/>
    </location>
</feature>
<feature type="domain" description="C2H2-type" evidence="2">
    <location>
        <begin position="10"/>
        <end position="32"/>
    </location>
</feature>
<keyword evidence="3" id="KW-0862">Zinc</keyword>
<keyword evidence="3" id="KW-0863">Zinc-finger</keyword>
<dbReference type="PANTHER" id="PTHR13182:SF8">
    <property type="entry name" value="CYTOPLASMIC 60S SUBUNIT BIOGENESIS FACTOR ZNF622"/>
    <property type="match status" value="1"/>
</dbReference>
<dbReference type="SMART" id="SM00355">
    <property type="entry name" value="ZnF_C2H2"/>
    <property type="match status" value="3"/>
</dbReference>
<dbReference type="GO" id="GO:0042273">
    <property type="term" value="P:ribosomal large subunit biogenesis"/>
    <property type="evidence" value="ECO:0007669"/>
    <property type="project" value="TreeGrafter"/>
</dbReference>